<evidence type="ECO:0000259" key="4">
    <source>
        <dbReference type="PROSITE" id="PS51000"/>
    </source>
</evidence>
<keyword evidence="3" id="KW-0804">Transcription</keyword>
<gene>
    <name evidence="5" type="ORF">JIN81_02265</name>
</gene>
<keyword evidence="6" id="KW-1185">Reference proteome</keyword>
<comment type="caution">
    <text evidence="5">The sequence shown here is derived from an EMBL/GenBank/DDBJ whole genome shotgun (WGS) entry which is preliminary data.</text>
</comment>
<dbReference type="AlphaFoldDB" id="A0A934VD20"/>
<proteinExistence type="predicted"/>
<dbReference type="InterPro" id="IPR037171">
    <property type="entry name" value="NagB/RpiA_transferase-like"/>
</dbReference>
<dbReference type="InterPro" id="IPR036388">
    <property type="entry name" value="WH-like_DNA-bd_sf"/>
</dbReference>
<dbReference type="PROSITE" id="PS51000">
    <property type="entry name" value="HTH_DEOR_2"/>
    <property type="match status" value="1"/>
</dbReference>
<dbReference type="SUPFAM" id="SSF100950">
    <property type="entry name" value="NagB/RpiA/CoA transferase-like"/>
    <property type="match status" value="1"/>
</dbReference>
<dbReference type="Gene3D" id="1.10.10.10">
    <property type="entry name" value="Winged helix-like DNA-binding domain superfamily/Winged helix DNA-binding domain"/>
    <property type="match status" value="1"/>
</dbReference>
<dbReference type="RefSeq" id="WP_200275895.1">
    <property type="nucleotide sequence ID" value="NZ_JAENII010000002.1"/>
</dbReference>
<dbReference type="SMART" id="SM01134">
    <property type="entry name" value="DeoRC"/>
    <property type="match status" value="1"/>
</dbReference>
<dbReference type="Pfam" id="PF08220">
    <property type="entry name" value="HTH_DeoR"/>
    <property type="match status" value="1"/>
</dbReference>
<dbReference type="Proteomes" id="UP000658278">
    <property type="component" value="Unassembled WGS sequence"/>
</dbReference>
<evidence type="ECO:0000256" key="1">
    <source>
        <dbReference type="ARBA" id="ARBA00023015"/>
    </source>
</evidence>
<evidence type="ECO:0000256" key="2">
    <source>
        <dbReference type="ARBA" id="ARBA00023125"/>
    </source>
</evidence>
<dbReference type="PROSITE" id="PS00894">
    <property type="entry name" value="HTH_DEOR_1"/>
    <property type="match status" value="1"/>
</dbReference>
<name>A0A934VD20_9BACT</name>
<reference evidence="5" key="1">
    <citation type="submission" date="2021-01" db="EMBL/GenBank/DDBJ databases">
        <title>Modified the classification status of verrucomicrobia.</title>
        <authorList>
            <person name="Feng X."/>
        </authorList>
    </citation>
    <scope>NUCLEOTIDE SEQUENCE</scope>
    <source>
        <strain evidence="5">KCTC 22201</strain>
    </source>
</reference>
<dbReference type="SMART" id="SM00420">
    <property type="entry name" value="HTH_DEOR"/>
    <property type="match status" value="1"/>
</dbReference>
<dbReference type="InterPro" id="IPR018356">
    <property type="entry name" value="Tscrpt_reg_HTH_DeoR_CS"/>
</dbReference>
<dbReference type="EMBL" id="JAENII010000002">
    <property type="protein sequence ID" value="MBK1825829.1"/>
    <property type="molecule type" value="Genomic_DNA"/>
</dbReference>
<dbReference type="PANTHER" id="PTHR30363:SF55">
    <property type="entry name" value="HTH-TYPE TRANSCRIPTIONAL REGULATOR ULAR"/>
    <property type="match status" value="1"/>
</dbReference>
<sequence length="253" mass="27703">MLATERHAQLLERLAADGALRTTAMAAAFEVTDETIRKDLEVLEQRGELVRVHGGAVPPSTPRLDLSLTERQKVNLEAKRSIARQAAQRIRPKEIIFLDASSTALTLTEFLPEVPLTVLTNAHNVVTALSGRDHLEVFSTGGLYEMRSKSYVGLSAEASLKRYNINRMFCSATGFDLERGVSETNPRQAAFKERVIPCSGEVCFLADSSKLGTMASFFFASAREINTLITNFDADPTFVAALQKIGTEVILAP</sequence>
<dbReference type="InterPro" id="IPR001034">
    <property type="entry name" value="DeoR_HTH"/>
</dbReference>
<organism evidence="5 6">
    <name type="scientific">Haloferula rosea</name>
    <dbReference type="NCBI Taxonomy" id="490093"/>
    <lineage>
        <taxon>Bacteria</taxon>
        <taxon>Pseudomonadati</taxon>
        <taxon>Verrucomicrobiota</taxon>
        <taxon>Verrucomicrobiia</taxon>
        <taxon>Verrucomicrobiales</taxon>
        <taxon>Verrucomicrobiaceae</taxon>
        <taxon>Haloferula</taxon>
    </lineage>
</organism>
<dbReference type="PRINTS" id="PR00037">
    <property type="entry name" value="HTHLACR"/>
</dbReference>
<evidence type="ECO:0000313" key="6">
    <source>
        <dbReference type="Proteomes" id="UP000658278"/>
    </source>
</evidence>
<feature type="domain" description="HTH deoR-type" evidence="4">
    <location>
        <begin position="3"/>
        <end position="58"/>
    </location>
</feature>
<protein>
    <submittedName>
        <fullName evidence="5">DeoR/GlpR transcriptional regulator</fullName>
    </submittedName>
</protein>
<keyword evidence="2" id="KW-0238">DNA-binding</keyword>
<dbReference type="InterPro" id="IPR050313">
    <property type="entry name" value="Carb_Metab_HTH_regulators"/>
</dbReference>
<dbReference type="GO" id="GO:0003700">
    <property type="term" value="F:DNA-binding transcription factor activity"/>
    <property type="evidence" value="ECO:0007669"/>
    <property type="project" value="InterPro"/>
</dbReference>
<dbReference type="PANTHER" id="PTHR30363">
    <property type="entry name" value="HTH-TYPE TRANSCRIPTIONAL REGULATOR SRLR-RELATED"/>
    <property type="match status" value="1"/>
</dbReference>
<keyword evidence="1" id="KW-0805">Transcription regulation</keyword>
<dbReference type="SUPFAM" id="SSF46785">
    <property type="entry name" value="Winged helix' DNA-binding domain"/>
    <property type="match status" value="1"/>
</dbReference>
<dbReference type="Pfam" id="PF00455">
    <property type="entry name" value="DeoRC"/>
    <property type="match status" value="1"/>
</dbReference>
<evidence type="ECO:0000313" key="5">
    <source>
        <dbReference type="EMBL" id="MBK1825829.1"/>
    </source>
</evidence>
<dbReference type="GO" id="GO:0003677">
    <property type="term" value="F:DNA binding"/>
    <property type="evidence" value="ECO:0007669"/>
    <property type="project" value="UniProtKB-KW"/>
</dbReference>
<evidence type="ECO:0000256" key="3">
    <source>
        <dbReference type="ARBA" id="ARBA00023163"/>
    </source>
</evidence>
<dbReference type="InterPro" id="IPR036390">
    <property type="entry name" value="WH_DNA-bd_sf"/>
</dbReference>
<accession>A0A934VD20</accession>
<dbReference type="InterPro" id="IPR014036">
    <property type="entry name" value="DeoR-like_C"/>
</dbReference>